<dbReference type="InterPro" id="IPR036873">
    <property type="entry name" value="Rhodanese-like_dom_sf"/>
</dbReference>
<evidence type="ECO:0000259" key="1">
    <source>
        <dbReference type="PROSITE" id="PS50206"/>
    </source>
</evidence>
<feature type="domain" description="Rhodanese" evidence="1">
    <location>
        <begin position="113"/>
        <end position="165"/>
    </location>
</feature>
<gene>
    <name evidence="2" type="ORF">GCM10011348_00730</name>
</gene>
<reference evidence="2 3" key="1">
    <citation type="journal article" date="2014" name="Int. J. Syst. Evol. Microbiol.">
        <title>Complete genome sequence of Corynebacterium casei LMG S-19264T (=DSM 44701T), isolated from a smear-ripened cheese.</title>
        <authorList>
            <consortium name="US DOE Joint Genome Institute (JGI-PGF)"/>
            <person name="Walter F."/>
            <person name="Albersmeier A."/>
            <person name="Kalinowski J."/>
            <person name="Ruckert C."/>
        </authorList>
    </citation>
    <scope>NUCLEOTIDE SEQUENCE [LARGE SCALE GENOMIC DNA]</scope>
    <source>
        <strain evidence="2 3">CGMCC 1.7286</strain>
    </source>
</reference>
<dbReference type="AlphaFoldDB" id="A0A917Z877"/>
<evidence type="ECO:0000313" key="2">
    <source>
        <dbReference type="EMBL" id="GGO75589.1"/>
    </source>
</evidence>
<accession>A0A917Z877</accession>
<protein>
    <submittedName>
        <fullName evidence="2">Rhodanese domain-containing protein</fullName>
    </submittedName>
</protein>
<dbReference type="Gene3D" id="3.40.250.10">
    <property type="entry name" value="Rhodanese-like domain"/>
    <property type="match status" value="1"/>
</dbReference>
<dbReference type="InterPro" id="IPR001763">
    <property type="entry name" value="Rhodanese-like_dom"/>
</dbReference>
<dbReference type="InterPro" id="IPR022376">
    <property type="entry name" value="PQQ_CXXCW"/>
</dbReference>
<proteinExistence type="predicted"/>
<dbReference type="PROSITE" id="PS50206">
    <property type="entry name" value="RHODANESE_3"/>
    <property type="match status" value="1"/>
</dbReference>
<dbReference type="SUPFAM" id="SSF52821">
    <property type="entry name" value="Rhodanese/Cell cycle control phosphatase"/>
    <property type="match status" value="1"/>
</dbReference>
<dbReference type="NCBIfam" id="TIGR03865">
    <property type="entry name" value="PQQ_CXXCW"/>
    <property type="match status" value="1"/>
</dbReference>
<sequence length="175" mass="19952">MLLLSLCFPISLAWAGALFSPDGYRIDRYRSPTPDRVDGGRTVDTATLQTLLQQNPPPVLLNVQALDWREGIFIEQHPYHQIPGSHWLPNVGKGRLEPRWERYFRSHLEAVTGGDFGAPLVFYCRADCWMSWNAVRRAARWGYSGLYWYPQGTDGWRESGLPLEAAHPVPLSQTQ</sequence>
<name>A0A917Z877_9GAMM</name>
<organism evidence="2 3">
    <name type="scientific">Marinobacterium nitratireducens</name>
    <dbReference type="NCBI Taxonomy" id="518897"/>
    <lineage>
        <taxon>Bacteria</taxon>
        <taxon>Pseudomonadati</taxon>
        <taxon>Pseudomonadota</taxon>
        <taxon>Gammaproteobacteria</taxon>
        <taxon>Oceanospirillales</taxon>
        <taxon>Oceanospirillaceae</taxon>
        <taxon>Marinobacterium</taxon>
    </lineage>
</organism>
<dbReference type="Proteomes" id="UP000599578">
    <property type="component" value="Unassembled WGS sequence"/>
</dbReference>
<keyword evidence="3" id="KW-1185">Reference proteome</keyword>
<dbReference type="EMBL" id="BMLT01000001">
    <property type="protein sequence ID" value="GGO75589.1"/>
    <property type="molecule type" value="Genomic_DNA"/>
</dbReference>
<comment type="caution">
    <text evidence="2">The sequence shown here is derived from an EMBL/GenBank/DDBJ whole genome shotgun (WGS) entry which is preliminary data.</text>
</comment>
<evidence type="ECO:0000313" key="3">
    <source>
        <dbReference type="Proteomes" id="UP000599578"/>
    </source>
</evidence>
<dbReference type="RefSeq" id="WP_229721724.1">
    <property type="nucleotide sequence ID" value="NZ_BMLT01000001.1"/>
</dbReference>